<organism evidence="2 3">
    <name type="scientific">Halomarina ordinaria</name>
    <dbReference type="NCBI Taxonomy" id="3033939"/>
    <lineage>
        <taxon>Archaea</taxon>
        <taxon>Methanobacteriati</taxon>
        <taxon>Methanobacteriota</taxon>
        <taxon>Stenosarchaea group</taxon>
        <taxon>Halobacteria</taxon>
        <taxon>Halobacteriales</taxon>
        <taxon>Natronomonadaceae</taxon>
        <taxon>Halomarina</taxon>
    </lineage>
</organism>
<dbReference type="RefSeq" id="WP_304449421.1">
    <property type="nucleotide sequence ID" value="NZ_JARRAH010000001.1"/>
</dbReference>
<gene>
    <name evidence="2" type="ORF">ACFQHK_14785</name>
</gene>
<dbReference type="EMBL" id="JBHSXM010000001">
    <property type="protein sequence ID" value="MFC6837758.1"/>
    <property type="molecule type" value="Genomic_DNA"/>
</dbReference>
<evidence type="ECO:0000313" key="3">
    <source>
        <dbReference type="Proteomes" id="UP001596406"/>
    </source>
</evidence>
<dbReference type="Proteomes" id="UP001596406">
    <property type="component" value="Unassembled WGS sequence"/>
</dbReference>
<sequence>MVGTTARDDDSDGPRTGITVEALYNELHESVETADDAADDPDARVERVVRGALDDRFSDDEFGFDEELVKANLDELLLVLVGVRESKTHGKALIGDLTDHFGAQLSPGTVYPRLHGLADAGFLDAQEMVRTKEYRLADTVDGAHRVERAMRQHLALAAVFYAALEEF</sequence>
<protein>
    <submittedName>
        <fullName evidence="2">PadR family transcriptional regulator</fullName>
    </submittedName>
</protein>
<evidence type="ECO:0000259" key="1">
    <source>
        <dbReference type="Pfam" id="PF03551"/>
    </source>
</evidence>
<dbReference type="SUPFAM" id="SSF46785">
    <property type="entry name" value="Winged helix' DNA-binding domain"/>
    <property type="match status" value="1"/>
</dbReference>
<name>A0ABD5UBP6_9EURY</name>
<evidence type="ECO:0000313" key="2">
    <source>
        <dbReference type="EMBL" id="MFC6837758.1"/>
    </source>
</evidence>
<dbReference type="InterPro" id="IPR005149">
    <property type="entry name" value="Tscrpt_reg_PadR_N"/>
</dbReference>
<proteinExistence type="predicted"/>
<dbReference type="InterPro" id="IPR036388">
    <property type="entry name" value="WH-like_DNA-bd_sf"/>
</dbReference>
<dbReference type="AlphaFoldDB" id="A0ABD5UBP6"/>
<reference evidence="2 3" key="1">
    <citation type="journal article" date="2019" name="Int. J. Syst. Evol. Microbiol.">
        <title>The Global Catalogue of Microorganisms (GCM) 10K type strain sequencing project: providing services to taxonomists for standard genome sequencing and annotation.</title>
        <authorList>
            <consortium name="The Broad Institute Genomics Platform"/>
            <consortium name="The Broad Institute Genome Sequencing Center for Infectious Disease"/>
            <person name="Wu L."/>
            <person name="Ma J."/>
        </authorList>
    </citation>
    <scope>NUCLEOTIDE SEQUENCE [LARGE SCALE GENOMIC DNA]</scope>
    <source>
        <strain evidence="2 3">PSRA2</strain>
    </source>
</reference>
<feature type="domain" description="Transcription regulator PadR N-terminal" evidence="1">
    <location>
        <begin position="79"/>
        <end position="138"/>
    </location>
</feature>
<comment type="caution">
    <text evidence="2">The sequence shown here is derived from an EMBL/GenBank/DDBJ whole genome shotgun (WGS) entry which is preliminary data.</text>
</comment>
<dbReference type="InterPro" id="IPR036390">
    <property type="entry name" value="WH_DNA-bd_sf"/>
</dbReference>
<dbReference type="Pfam" id="PF03551">
    <property type="entry name" value="PadR"/>
    <property type="match status" value="1"/>
</dbReference>
<dbReference type="Gene3D" id="1.10.10.10">
    <property type="entry name" value="Winged helix-like DNA-binding domain superfamily/Winged helix DNA-binding domain"/>
    <property type="match status" value="1"/>
</dbReference>
<keyword evidence="3" id="KW-1185">Reference proteome</keyword>
<accession>A0ABD5UBP6</accession>